<dbReference type="HOGENOM" id="CLU_699644_0_0_6"/>
<feature type="compositionally biased region" description="Basic and acidic residues" evidence="1">
    <location>
        <begin position="374"/>
        <end position="386"/>
    </location>
</feature>
<feature type="region of interest" description="Disordered" evidence="1">
    <location>
        <begin position="374"/>
        <end position="395"/>
    </location>
</feature>
<protein>
    <submittedName>
        <fullName evidence="2">Uncharacterized protein</fullName>
    </submittedName>
</protein>
<evidence type="ECO:0000313" key="2">
    <source>
        <dbReference type="EMBL" id="ABS77048.1"/>
    </source>
</evidence>
<evidence type="ECO:0000256" key="1">
    <source>
        <dbReference type="SAM" id="MobiDB-lite"/>
    </source>
</evidence>
<name>A9KH26_COXBN</name>
<gene>
    <name evidence="2" type="ordered locus">CBUD_2108</name>
</gene>
<dbReference type="Proteomes" id="UP000008555">
    <property type="component" value="Chromosome"/>
</dbReference>
<reference evidence="2 3" key="1">
    <citation type="journal article" date="2009" name="Infect. Immun.">
        <title>Comparative genomics reveal extensive transposon-mediated genomic plasticity and diversity among potential effector proteins within the genus Coxiella.</title>
        <authorList>
            <person name="Beare P.A."/>
            <person name="Unsworth N."/>
            <person name="Andoh M."/>
            <person name="Voth D.E."/>
            <person name="Omsland A."/>
            <person name="Gilk S.D."/>
            <person name="Williams K.P."/>
            <person name="Sobral B.W."/>
            <person name="Kupko J.J.III."/>
            <person name="Porcella S.F."/>
            <person name="Samuel J.E."/>
            <person name="Heinzen R.A."/>
        </authorList>
    </citation>
    <scope>NUCLEOTIDE SEQUENCE [LARGE SCALE GENOMIC DNA]</scope>
    <source>
        <strain evidence="2 3">Dugway 5J108-111</strain>
    </source>
</reference>
<accession>A9KH26</accession>
<dbReference type="AlphaFoldDB" id="A9KH26"/>
<evidence type="ECO:0000313" key="3">
    <source>
        <dbReference type="Proteomes" id="UP000008555"/>
    </source>
</evidence>
<dbReference type="RefSeq" id="WP_011997419.1">
    <property type="nucleotide sequence ID" value="NC_009727.1"/>
</dbReference>
<sequence length="395" mass="46838">MTVYSRYEFHYDRKQQKIVVNPPLDDHKRPVQNPAERSYVGAFLIHCMTLIDMNARWEKYYTEHSEEKPKYFQNPEFNEFLQSSRLRLEIKEIGTKISQGTAQEKTTTRIITKFKIGQLTLVDDPVKPLQVINRKYQRRERYNYDAGVSALYLNILERGYYCGLETLASISDLDGKVEKGFVFSHCKIPLEKFYQRDPYFCYQNHTYFVPEETKVQNYVRSLQPEQGVINSLAATVVYNAYGKEKEEYCQLIEKEVERKKRFCARIDGMISKYKDKLSKEINKQEILKTKSFVPKFFLTFWVDEETKLKKQKYKGIEQLHKEIHENNYDEGFIQSKIDSIKTNPESNSLLRCRFWGDLVSSRAKTLLDDIKREAEKEPKSAVKRESPLPFKYRTL</sequence>
<organism evidence="2 3">
    <name type="scientific">Coxiella burnetii (strain Dugway 5J108-111)</name>
    <dbReference type="NCBI Taxonomy" id="434922"/>
    <lineage>
        <taxon>Bacteria</taxon>
        <taxon>Pseudomonadati</taxon>
        <taxon>Pseudomonadota</taxon>
        <taxon>Gammaproteobacteria</taxon>
        <taxon>Legionellales</taxon>
        <taxon>Coxiellaceae</taxon>
        <taxon>Coxiella</taxon>
    </lineage>
</organism>
<dbReference type="EMBL" id="CP000733">
    <property type="protein sequence ID" value="ABS77048.1"/>
    <property type="molecule type" value="Genomic_DNA"/>
</dbReference>
<proteinExistence type="predicted"/>
<dbReference type="KEGG" id="cbd:CBUD_2108"/>